<evidence type="ECO:0000256" key="4">
    <source>
        <dbReference type="ARBA" id="ARBA00023002"/>
    </source>
</evidence>
<keyword evidence="7" id="KW-1185">Reference proteome</keyword>
<evidence type="ECO:0000256" key="5">
    <source>
        <dbReference type="ARBA" id="ARBA00023033"/>
    </source>
</evidence>
<evidence type="ECO:0000313" key="6">
    <source>
        <dbReference type="EMBL" id="GGO81895.1"/>
    </source>
</evidence>
<name>A0A917ZF82_9GAMM</name>
<evidence type="ECO:0000256" key="1">
    <source>
        <dbReference type="ARBA" id="ARBA00009881"/>
    </source>
</evidence>
<reference evidence="6 7" key="1">
    <citation type="journal article" date="2014" name="Int. J. Syst. Evol. Microbiol.">
        <title>Complete genome sequence of Corynebacterium casei LMG S-19264T (=DSM 44701T), isolated from a smear-ripened cheese.</title>
        <authorList>
            <consortium name="US DOE Joint Genome Institute (JGI-PGF)"/>
            <person name="Walter F."/>
            <person name="Albersmeier A."/>
            <person name="Kalinowski J."/>
            <person name="Ruckert C."/>
        </authorList>
    </citation>
    <scope>NUCLEOTIDE SEQUENCE [LARGE SCALE GENOMIC DNA]</scope>
    <source>
        <strain evidence="6 7">CGMCC 1.7286</strain>
    </source>
</reference>
<dbReference type="PANTHER" id="PTHR42747">
    <property type="entry name" value="NITRONATE MONOOXYGENASE-RELATED"/>
    <property type="match status" value="1"/>
</dbReference>
<dbReference type="FunFam" id="3.20.20.70:FF:000210">
    <property type="entry name" value="2-nitropropane dioxygenase"/>
    <property type="match status" value="1"/>
</dbReference>
<sequence length="329" mass="34817">MALPESFKGRLRLPAVVAPMFLISGPDLVVECCKAGLVGTFPALNCRSSEAFEQWLIEIQERLQAHEREAGKTPAPFGVNLIVHKTNARWEADLELCVRYRVPLVITSLGAVSDLVDRVHGYGGLVFHDVTNMRHARKTVAAGVDGLIAVCNGAGGHAGTLNPFALLSEIRGFFDGTLLLSGCINDGRQIAAARLLGADLAYMGTRFINTAESQADGDLQQMIVDAEAADILYTTEVSGVPGNFIRQSIVRAGLDPDNLAGRNQLDFGTEKKKAWKHIWSAGQGVGGIGDVPGVASLAARLIGEYRDGCGALAADGFAVAGVLSEVVHG</sequence>
<evidence type="ECO:0000256" key="3">
    <source>
        <dbReference type="ARBA" id="ARBA00022643"/>
    </source>
</evidence>
<dbReference type="InterPro" id="IPR013785">
    <property type="entry name" value="Aldolase_TIM"/>
</dbReference>
<evidence type="ECO:0000313" key="7">
    <source>
        <dbReference type="Proteomes" id="UP000599578"/>
    </source>
</evidence>
<dbReference type="Proteomes" id="UP000599578">
    <property type="component" value="Unassembled WGS sequence"/>
</dbReference>
<gene>
    <name evidence="6" type="ORF">GCM10011348_21960</name>
</gene>
<accession>A0A917ZF82</accession>
<keyword evidence="2" id="KW-0285">Flavoprotein</keyword>
<keyword evidence="6" id="KW-0223">Dioxygenase</keyword>
<comment type="caution">
    <text evidence="6">The sequence shown here is derived from an EMBL/GenBank/DDBJ whole genome shotgun (WGS) entry which is preliminary data.</text>
</comment>
<dbReference type="PANTHER" id="PTHR42747:SF4">
    <property type="entry name" value="BLR1330 PROTEIN"/>
    <property type="match status" value="1"/>
</dbReference>
<comment type="similarity">
    <text evidence="1">Belongs to the nitronate monooxygenase family. NMO class I subfamily.</text>
</comment>
<keyword evidence="3" id="KW-0288">FMN</keyword>
<dbReference type="GO" id="GO:0051213">
    <property type="term" value="F:dioxygenase activity"/>
    <property type="evidence" value="ECO:0007669"/>
    <property type="project" value="UniProtKB-KW"/>
</dbReference>
<dbReference type="Pfam" id="PF03060">
    <property type="entry name" value="NMO"/>
    <property type="match status" value="1"/>
</dbReference>
<dbReference type="GO" id="GO:0018580">
    <property type="term" value="F:nitronate monooxygenase activity"/>
    <property type="evidence" value="ECO:0007669"/>
    <property type="project" value="InterPro"/>
</dbReference>
<dbReference type="AlphaFoldDB" id="A0A917ZF82"/>
<dbReference type="CDD" id="cd04730">
    <property type="entry name" value="NPD_like"/>
    <property type="match status" value="1"/>
</dbReference>
<dbReference type="RefSeq" id="WP_188860645.1">
    <property type="nucleotide sequence ID" value="NZ_BMLT01000005.1"/>
</dbReference>
<dbReference type="Gene3D" id="3.20.20.70">
    <property type="entry name" value="Aldolase class I"/>
    <property type="match status" value="1"/>
</dbReference>
<dbReference type="SUPFAM" id="SSF51412">
    <property type="entry name" value="Inosine monophosphate dehydrogenase (IMPDH)"/>
    <property type="match status" value="1"/>
</dbReference>
<proteinExistence type="inferred from homology"/>
<dbReference type="EMBL" id="BMLT01000005">
    <property type="protein sequence ID" value="GGO81895.1"/>
    <property type="molecule type" value="Genomic_DNA"/>
</dbReference>
<keyword evidence="5" id="KW-0503">Monooxygenase</keyword>
<keyword evidence="4" id="KW-0560">Oxidoreductase</keyword>
<protein>
    <submittedName>
        <fullName evidence="6">2-nitropropane dioxygenase</fullName>
    </submittedName>
</protein>
<evidence type="ECO:0000256" key="2">
    <source>
        <dbReference type="ARBA" id="ARBA00022630"/>
    </source>
</evidence>
<dbReference type="InterPro" id="IPR004136">
    <property type="entry name" value="NMO"/>
</dbReference>
<organism evidence="6 7">
    <name type="scientific">Marinobacterium nitratireducens</name>
    <dbReference type="NCBI Taxonomy" id="518897"/>
    <lineage>
        <taxon>Bacteria</taxon>
        <taxon>Pseudomonadati</taxon>
        <taxon>Pseudomonadota</taxon>
        <taxon>Gammaproteobacteria</taxon>
        <taxon>Oceanospirillales</taxon>
        <taxon>Oceanospirillaceae</taxon>
        <taxon>Marinobacterium</taxon>
    </lineage>
</organism>